<feature type="region of interest" description="Disordered" evidence="1">
    <location>
        <begin position="191"/>
        <end position="223"/>
    </location>
</feature>
<organism evidence="3 4">
    <name type="scientific">Streptomyces griseofuscus</name>
    <dbReference type="NCBI Taxonomy" id="146922"/>
    <lineage>
        <taxon>Bacteria</taxon>
        <taxon>Bacillati</taxon>
        <taxon>Actinomycetota</taxon>
        <taxon>Actinomycetes</taxon>
        <taxon>Kitasatosporales</taxon>
        <taxon>Streptomycetaceae</taxon>
        <taxon>Streptomyces</taxon>
    </lineage>
</organism>
<evidence type="ECO:0000313" key="3">
    <source>
        <dbReference type="EMBL" id="QNT91522.1"/>
    </source>
</evidence>
<dbReference type="EMBL" id="CP051006">
    <property type="protein sequence ID" value="QNT91522.1"/>
    <property type="molecule type" value="Genomic_DNA"/>
</dbReference>
<sequence length="223" mass="22973">MFRTTKQRLAACTAAAAVAAAAASFAAPTAATGAAAQGELTYGTVILLQNQYGGDGGYLDTNGVSSQPGATYNVSTNDRPNSRGPATSEWRVVSATGKATGARVISGDVVYLINQYGSHHTYLDTNGVSDQSGAKYKVSATTTKDRGPGTGKWHIFGVRSSPNDGHIRTDDIVHLLNDYGSANGGFLDTNGRSSQGGGAKYGVSTSPYSDRGTGTGSWKVLHS</sequence>
<keyword evidence="2" id="KW-0732">Signal</keyword>
<dbReference type="KEGG" id="sgf:HEP81_01191"/>
<gene>
    <name evidence="3" type="ORF">HEP81_01191</name>
</gene>
<reference evidence="3 4" key="1">
    <citation type="submission" date="2020-04" db="EMBL/GenBank/DDBJ databases">
        <title>Characterization and engineering of Streptomyces griseofuscus DSM40191 as a potential heterologous host for expression of BGCs.</title>
        <authorList>
            <person name="Gren T."/>
            <person name="Whitford C.M."/>
            <person name="Mohite O.S."/>
            <person name="Joergensen T.S."/>
            <person name="Nielsen J.B."/>
            <person name="Lee S.Y."/>
            <person name="Weber T."/>
        </authorList>
    </citation>
    <scope>NUCLEOTIDE SEQUENCE [LARGE SCALE GENOMIC DNA]</scope>
    <source>
        <strain evidence="3 4">DSM 40191</strain>
    </source>
</reference>
<evidence type="ECO:0000256" key="1">
    <source>
        <dbReference type="SAM" id="MobiDB-lite"/>
    </source>
</evidence>
<feature type="signal peptide" evidence="2">
    <location>
        <begin position="1"/>
        <end position="26"/>
    </location>
</feature>
<proteinExistence type="predicted"/>
<dbReference type="AlphaFoldDB" id="A0A7H1PTZ2"/>
<dbReference type="GeneID" id="91460817"/>
<accession>A0A7H1PTZ2</accession>
<protein>
    <submittedName>
        <fullName evidence="3">Uncharacterized protein</fullName>
    </submittedName>
</protein>
<feature type="chain" id="PRO_5038511740" evidence="2">
    <location>
        <begin position="27"/>
        <end position="223"/>
    </location>
</feature>
<dbReference type="RefSeq" id="WP_239695686.1">
    <property type="nucleotide sequence ID" value="NZ_CP051006.1"/>
</dbReference>
<name>A0A7H1PTZ2_9ACTN</name>
<dbReference type="Proteomes" id="UP000516422">
    <property type="component" value="Chromosome"/>
</dbReference>
<evidence type="ECO:0000313" key="4">
    <source>
        <dbReference type="Proteomes" id="UP000516422"/>
    </source>
</evidence>
<evidence type="ECO:0000256" key="2">
    <source>
        <dbReference type="SAM" id="SignalP"/>
    </source>
</evidence>